<reference evidence="1" key="2">
    <citation type="journal article" date="2023" name="Int. J. Mol. Sci.">
        <title>De Novo Assembly and Annotation of 11 Diverse Shrub Willow (Salix) Genomes Reveals Novel Gene Organization in Sex-Linked Regions.</title>
        <authorList>
            <person name="Hyden B."/>
            <person name="Feng K."/>
            <person name="Yates T.B."/>
            <person name="Jawdy S."/>
            <person name="Cereghino C."/>
            <person name="Smart L.B."/>
            <person name="Muchero W."/>
        </authorList>
    </citation>
    <scope>NUCLEOTIDE SEQUENCE [LARGE SCALE GENOMIC DNA]</scope>
    <source>
        <tissue evidence="1">Shoot tip</tissue>
    </source>
</reference>
<dbReference type="OrthoDB" id="1933510at2759"/>
<accession>A0A9Q0NMY7</accession>
<comment type="caution">
    <text evidence="1">The sequence shown here is derived from an EMBL/GenBank/DDBJ whole genome shotgun (WGS) entry which is preliminary data.</text>
</comment>
<dbReference type="AlphaFoldDB" id="A0A9Q0NMY7"/>
<evidence type="ECO:0000313" key="1">
    <source>
        <dbReference type="EMBL" id="KAJ6672712.1"/>
    </source>
</evidence>
<name>A0A9Q0NMY7_SALVM</name>
<reference evidence="1" key="1">
    <citation type="submission" date="2022-11" db="EMBL/GenBank/DDBJ databases">
        <authorList>
            <person name="Hyden B.L."/>
            <person name="Feng K."/>
            <person name="Yates T."/>
            <person name="Jawdy S."/>
            <person name="Smart L.B."/>
            <person name="Muchero W."/>
        </authorList>
    </citation>
    <scope>NUCLEOTIDE SEQUENCE</scope>
    <source>
        <tissue evidence="1">Shoot tip</tissue>
    </source>
</reference>
<sequence length="116" mass="13070">MDVPTNDFHQYHWFRNIGYSLSFSSRSEIQKQVNGLIVTDSVFINCCSKGGWHNSSRDLDGLKVEAPSSQQVSGNKLDGVGFAQSRSITGLIDQELKNPILEFSLGRPDWQNKEHE</sequence>
<evidence type="ECO:0000313" key="2">
    <source>
        <dbReference type="Proteomes" id="UP001151529"/>
    </source>
</evidence>
<keyword evidence="2" id="KW-1185">Reference proteome</keyword>
<dbReference type="Proteomes" id="UP001151529">
    <property type="component" value="Chromosome 12"/>
</dbReference>
<organism evidence="1 2">
    <name type="scientific">Salix viminalis</name>
    <name type="common">Common osier</name>
    <name type="synonym">Basket willow</name>
    <dbReference type="NCBI Taxonomy" id="40686"/>
    <lineage>
        <taxon>Eukaryota</taxon>
        <taxon>Viridiplantae</taxon>
        <taxon>Streptophyta</taxon>
        <taxon>Embryophyta</taxon>
        <taxon>Tracheophyta</taxon>
        <taxon>Spermatophyta</taxon>
        <taxon>Magnoliopsida</taxon>
        <taxon>eudicotyledons</taxon>
        <taxon>Gunneridae</taxon>
        <taxon>Pentapetalae</taxon>
        <taxon>rosids</taxon>
        <taxon>fabids</taxon>
        <taxon>Malpighiales</taxon>
        <taxon>Salicaceae</taxon>
        <taxon>Saliceae</taxon>
        <taxon>Salix</taxon>
    </lineage>
</organism>
<dbReference type="EMBL" id="JAPFFL010000018">
    <property type="protein sequence ID" value="KAJ6672712.1"/>
    <property type="molecule type" value="Genomic_DNA"/>
</dbReference>
<protein>
    <submittedName>
        <fullName evidence="1">BINDING PROTEIN putative-RELATED</fullName>
    </submittedName>
</protein>
<proteinExistence type="predicted"/>
<gene>
    <name evidence="1" type="ORF">OIU85_013994</name>
</gene>